<reference evidence="1" key="1">
    <citation type="submission" date="2020-05" db="UniProtKB">
        <authorList>
            <consortium name="EnsemblMetazoa"/>
        </authorList>
    </citation>
    <scope>IDENTIFICATION</scope>
    <source>
        <strain evidence="1">TTRI</strain>
    </source>
</reference>
<sequence length="140" mass="16029">MVRKSEVYEAYACNLHQTFRLATPRPLTTHRSMSRIIIYDTLEVAAHLTLKNKIAKMTDIRSPMSACTFIKSSITIKFSQNSQRKNFEINESELNIRRRSFPEATEHAGAAMNFESLAPTTLPGASRNIQCWLIITFDEF</sequence>
<evidence type="ECO:0000313" key="2">
    <source>
        <dbReference type="Proteomes" id="UP000078200"/>
    </source>
</evidence>
<keyword evidence="2" id="KW-1185">Reference proteome</keyword>
<dbReference type="EnsemblMetazoa" id="GAUT047999-RA">
    <property type="protein sequence ID" value="GAUT047999-PA"/>
    <property type="gene ID" value="GAUT047999"/>
</dbReference>
<organism evidence="1 2">
    <name type="scientific">Glossina austeni</name>
    <name type="common">Savannah tsetse fly</name>
    <dbReference type="NCBI Taxonomy" id="7395"/>
    <lineage>
        <taxon>Eukaryota</taxon>
        <taxon>Metazoa</taxon>
        <taxon>Ecdysozoa</taxon>
        <taxon>Arthropoda</taxon>
        <taxon>Hexapoda</taxon>
        <taxon>Insecta</taxon>
        <taxon>Pterygota</taxon>
        <taxon>Neoptera</taxon>
        <taxon>Endopterygota</taxon>
        <taxon>Diptera</taxon>
        <taxon>Brachycera</taxon>
        <taxon>Muscomorpha</taxon>
        <taxon>Hippoboscoidea</taxon>
        <taxon>Glossinidae</taxon>
        <taxon>Glossina</taxon>
    </lineage>
</organism>
<accession>A0A1A9VUF3</accession>
<dbReference type="AlphaFoldDB" id="A0A1A9VUF3"/>
<dbReference type="VEuPathDB" id="VectorBase:GAUT047999"/>
<proteinExistence type="predicted"/>
<dbReference type="Proteomes" id="UP000078200">
    <property type="component" value="Unassembled WGS sequence"/>
</dbReference>
<evidence type="ECO:0000313" key="1">
    <source>
        <dbReference type="EnsemblMetazoa" id="GAUT047999-PA"/>
    </source>
</evidence>
<protein>
    <submittedName>
        <fullName evidence="1">Uncharacterized protein</fullName>
    </submittedName>
</protein>
<name>A0A1A9VUF3_GLOAU</name>